<keyword evidence="1" id="KW-0805">Transcription regulation</keyword>
<evidence type="ECO:0000256" key="2">
    <source>
        <dbReference type="ARBA" id="ARBA00023125"/>
    </source>
</evidence>
<dbReference type="SUPFAM" id="SSF53822">
    <property type="entry name" value="Periplasmic binding protein-like I"/>
    <property type="match status" value="1"/>
</dbReference>
<dbReference type="PANTHER" id="PTHR30146:SF120">
    <property type="entry name" value="ALANINE RACEMASE"/>
    <property type="match status" value="1"/>
</dbReference>
<dbReference type="GO" id="GO:0003677">
    <property type="term" value="F:DNA binding"/>
    <property type="evidence" value="ECO:0007669"/>
    <property type="project" value="UniProtKB-KW"/>
</dbReference>
<dbReference type="Proteomes" id="UP001253545">
    <property type="component" value="Unassembled WGS sequence"/>
</dbReference>
<dbReference type="InterPro" id="IPR046335">
    <property type="entry name" value="LacI/GalR-like_sensor"/>
</dbReference>
<evidence type="ECO:0000259" key="4">
    <source>
        <dbReference type="PROSITE" id="PS50932"/>
    </source>
</evidence>
<protein>
    <submittedName>
        <fullName evidence="5">LacI family DNA-binding transcriptional regulator</fullName>
    </submittedName>
</protein>
<keyword evidence="6" id="KW-1185">Reference proteome</keyword>
<dbReference type="InterPro" id="IPR028082">
    <property type="entry name" value="Peripla_BP_I"/>
</dbReference>
<dbReference type="RefSeq" id="WP_311367921.1">
    <property type="nucleotide sequence ID" value="NZ_JAVRHX010000001.1"/>
</dbReference>
<reference evidence="5 6" key="1">
    <citation type="submission" date="2023-09" db="EMBL/GenBank/DDBJ databases">
        <authorList>
            <person name="Rey-Velasco X."/>
        </authorList>
    </citation>
    <scope>NUCLEOTIDE SEQUENCE [LARGE SCALE GENOMIC DNA]</scope>
    <source>
        <strain evidence="5 6">P117</strain>
    </source>
</reference>
<evidence type="ECO:0000313" key="5">
    <source>
        <dbReference type="EMBL" id="MDT0594448.1"/>
    </source>
</evidence>
<dbReference type="SMART" id="SM00354">
    <property type="entry name" value="HTH_LACI"/>
    <property type="match status" value="1"/>
</dbReference>
<dbReference type="SUPFAM" id="SSF47413">
    <property type="entry name" value="lambda repressor-like DNA-binding domains"/>
    <property type="match status" value="1"/>
</dbReference>
<name>A0ABU2ZP99_9ALTE</name>
<evidence type="ECO:0000256" key="1">
    <source>
        <dbReference type="ARBA" id="ARBA00023015"/>
    </source>
</evidence>
<dbReference type="PROSITE" id="PS50932">
    <property type="entry name" value="HTH_LACI_2"/>
    <property type="match status" value="1"/>
</dbReference>
<gene>
    <name evidence="5" type="ORF">RM552_06295</name>
</gene>
<proteinExistence type="predicted"/>
<dbReference type="InterPro" id="IPR010982">
    <property type="entry name" value="Lambda_DNA-bd_dom_sf"/>
</dbReference>
<dbReference type="Gene3D" id="3.40.50.2300">
    <property type="match status" value="2"/>
</dbReference>
<comment type="caution">
    <text evidence="5">The sequence shown here is derived from an EMBL/GenBank/DDBJ whole genome shotgun (WGS) entry which is preliminary data.</text>
</comment>
<dbReference type="Pfam" id="PF00356">
    <property type="entry name" value="LacI"/>
    <property type="match status" value="1"/>
</dbReference>
<dbReference type="Gene3D" id="1.10.260.40">
    <property type="entry name" value="lambda repressor-like DNA-binding domains"/>
    <property type="match status" value="1"/>
</dbReference>
<dbReference type="EMBL" id="JAVRHX010000001">
    <property type="protein sequence ID" value="MDT0594448.1"/>
    <property type="molecule type" value="Genomic_DNA"/>
</dbReference>
<feature type="domain" description="HTH lacI-type" evidence="4">
    <location>
        <begin position="5"/>
        <end position="59"/>
    </location>
</feature>
<organism evidence="5 6">
    <name type="scientific">Glaciecola petra</name>
    <dbReference type="NCBI Taxonomy" id="3075602"/>
    <lineage>
        <taxon>Bacteria</taxon>
        <taxon>Pseudomonadati</taxon>
        <taxon>Pseudomonadota</taxon>
        <taxon>Gammaproteobacteria</taxon>
        <taxon>Alteromonadales</taxon>
        <taxon>Alteromonadaceae</taxon>
        <taxon>Glaciecola</taxon>
    </lineage>
</organism>
<accession>A0ABU2ZP99</accession>
<evidence type="ECO:0000313" key="6">
    <source>
        <dbReference type="Proteomes" id="UP001253545"/>
    </source>
</evidence>
<dbReference type="CDD" id="cd01392">
    <property type="entry name" value="HTH_LacI"/>
    <property type="match status" value="1"/>
</dbReference>
<evidence type="ECO:0000256" key="3">
    <source>
        <dbReference type="ARBA" id="ARBA00023163"/>
    </source>
</evidence>
<dbReference type="PANTHER" id="PTHR30146">
    <property type="entry name" value="LACI-RELATED TRANSCRIPTIONAL REPRESSOR"/>
    <property type="match status" value="1"/>
</dbReference>
<keyword evidence="3" id="KW-0804">Transcription</keyword>
<sequence length="339" mass="36883">MKGKATSIDIAHMAGVSQSTVSRALSDSHLVNPETREKIKQIAKDLNYKVDKNASNLRKQQSKTLALLFFEDPTSDDSSINPFFISMLGSITKASAAAGYDLLVSFQNLSDDWHAMYEDGKKADGLILLGYGSFTEYEYKLTQLEEQGTRFLRWGAPDDNHPGISIGSDNYQGGLMITQHLIDRGHKTFAFIGEINAGAPELQARYLGFAKALKKAHLAPDEILQVDAISTEIDGYNAACTILDKTKPDAIVCASDLMAIGAIRAIRSRDLKVPNDIAVVGYDNIQSSGFATPPLTTVQQNTALAGKLLVSNLVKLIQNETVEDILMQPELVVRASCAD</sequence>
<keyword evidence="2 5" id="KW-0238">DNA-binding</keyword>
<dbReference type="Pfam" id="PF13377">
    <property type="entry name" value="Peripla_BP_3"/>
    <property type="match status" value="1"/>
</dbReference>
<dbReference type="InterPro" id="IPR000843">
    <property type="entry name" value="HTH_LacI"/>
</dbReference>